<reference evidence="2 4" key="1">
    <citation type="submission" date="2016-02" db="EMBL/GenBank/DDBJ databases">
        <title>Draft genome sequence for Clostridium paradoxum JW-YL-7.</title>
        <authorList>
            <person name="Utturkar S.M."/>
            <person name="Lancaster A."/>
            <person name="Poole F.L."/>
            <person name="Adams M.W."/>
            <person name="Brown S.D."/>
        </authorList>
    </citation>
    <scope>NUCLEOTIDE SEQUENCE [LARGE SCALE GENOMIC DNA]</scope>
    <source>
        <strain evidence="2 4">JW-YL-7</strain>
    </source>
</reference>
<gene>
    <name evidence="2" type="ORF">JWYL7_0321</name>
    <name evidence="3" type="ORF">SAMN05661008_01037</name>
</gene>
<reference evidence="3 5" key="2">
    <citation type="submission" date="2016-11" db="EMBL/GenBank/DDBJ databases">
        <authorList>
            <person name="Varghese N."/>
            <person name="Submissions S."/>
        </authorList>
    </citation>
    <scope>NUCLEOTIDE SEQUENCE [LARGE SCALE GENOMIC DNA]</scope>
    <source>
        <strain evidence="3 5">DSM 7308</strain>
    </source>
</reference>
<dbReference type="SUPFAM" id="SSF55469">
    <property type="entry name" value="FMN-dependent nitroreductase-like"/>
    <property type="match status" value="1"/>
</dbReference>
<dbReference type="AlphaFoldDB" id="A0A150FNT1"/>
<dbReference type="STRING" id="1121328.JWYL7_0321"/>
<dbReference type="PANTHER" id="PTHR23026:SF123">
    <property type="entry name" value="NAD(P)H NITROREDUCTASE RV3131-RELATED"/>
    <property type="match status" value="1"/>
</dbReference>
<accession>A0A150FNT1</accession>
<dbReference type="InterPro" id="IPR050627">
    <property type="entry name" value="Nitroreductase/BluB"/>
</dbReference>
<evidence type="ECO:0000313" key="3">
    <source>
        <dbReference type="EMBL" id="SHK86245.1"/>
    </source>
</evidence>
<evidence type="ECO:0000313" key="2">
    <source>
        <dbReference type="EMBL" id="KXZ39246.1"/>
    </source>
</evidence>
<dbReference type="Proteomes" id="UP000323392">
    <property type="component" value="Unassembled WGS sequence"/>
</dbReference>
<dbReference type="OrthoDB" id="9812105at2"/>
<dbReference type="InterPro" id="IPR000415">
    <property type="entry name" value="Nitroreductase-like"/>
</dbReference>
<dbReference type="RefSeq" id="WP_066068070.1">
    <property type="nucleotide sequence ID" value="NZ_FRBG01000006.1"/>
</dbReference>
<organism evidence="2 4">
    <name type="scientific">Alkalithermobacter thermoalcaliphilus JW-YL-7 = DSM 7308</name>
    <dbReference type="NCBI Taxonomy" id="1121328"/>
    <lineage>
        <taxon>Bacteria</taxon>
        <taxon>Bacillati</taxon>
        <taxon>Bacillota</taxon>
        <taxon>Clostridia</taxon>
        <taxon>Peptostreptococcales</taxon>
        <taxon>Tepidibacteraceae</taxon>
        <taxon>Alkalithermobacter</taxon>
    </lineage>
</organism>
<dbReference type="Proteomes" id="UP000092605">
    <property type="component" value="Unassembled WGS sequence"/>
</dbReference>
<dbReference type="PANTHER" id="PTHR23026">
    <property type="entry name" value="NADPH NITROREDUCTASE"/>
    <property type="match status" value="1"/>
</dbReference>
<dbReference type="GO" id="GO:0016491">
    <property type="term" value="F:oxidoreductase activity"/>
    <property type="evidence" value="ECO:0007669"/>
    <property type="project" value="InterPro"/>
</dbReference>
<dbReference type="EMBL" id="FRBG01000006">
    <property type="protein sequence ID" value="SHK86245.1"/>
    <property type="molecule type" value="Genomic_DNA"/>
</dbReference>
<dbReference type="PATRIC" id="fig|1121328.3.peg.321"/>
<evidence type="ECO:0000313" key="5">
    <source>
        <dbReference type="Proteomes" id="UP000323392"/>
    </source>
</evidence>
<evidence type="ECO:0000313" key="4">
    <source>
        <dbReference type="Proteomes" id="UP000092605"/>
    </source>
</evidence>
<name>A0A150FNT1_CLOPD</name>
<proteinExistence type="predicted"/>
<dbReference type="EMBL" id="LSFY01000001">
    <property type="protein sequence ID" value="KXZ39246.1"/>
    <property type="molecule type" value="Genomic_DNA"/>
</dbReference>
<dbReference type="Pfam" id="PF00881">
    <property type="entry name" value="Nitroreductase"/>
    <property type="match status" value="1"/>
</dbReference>
<evidence type="ECO:0000259" key="1">
    <source>
        <dbReference type="Pfam" id="PF00881"/>
    </source>
</evidence>
<keyword evidence="5" id="KW-1185">Reference proteome</keyword>
<dbReference type="Gene3D" id="3.40.109.10">
    <property type="entry name" value="NADH Oxidase"/>
    <property type="match status" value="1"/>
</dbReference>
<feature type="domain" description="Nitroreductase" evidence="1">
    <location>
        <begin position="6"/>
        <end position="189"/>
    </location>
</feature>
<comment type="caution">
    <text evidence="2">The sequence shown here is derived from an EMBL/GenBank/DDBJ whole genome shotgun (WGS) entry which is preliminary data.</text>
</comment>
<dbReference type="InterPro" id="IPR029479">
    <property type="entry name" value="Nitroreductase"/>
</dbReference>
<sequence>MSLSFIYQRHSVRKFKDEPVKDNDLMEILKAATYAPSGKNKQNWHFVIIKDKEKIKKIAQIVHEKTNYLASKVDDENLKQNFLKFLYYHTFFKDAPVLILAFAGPYPIGSDQILKIAGEDEALKRVISASPGIQNIAAAIENLMLAAAQLGYGTCWMTGPNYAVIEIEKFLEKEFLKEGYELVAMTPLGVPQESELKSPQRKPLSEVITIIE</sequence>
<protein>
    <submittedName>
        <fullName evidence="2">Nitroreductase</fullName>
    </submittedName>
</protein>